<dbReference type="OrthoDB" id="9792690at2"/>
<dbReference type="Gene3D" id="3.40.50.150">
    <property type="entry name" value="Vaccinia Virus protein VP39"/>
    <property type="match status" value="1"/>
</dbReference>
<dbReference type="SUPFAM" id="SSF53335">
    <property type="entry name" value="S-adenosyl-L-methionine-dependent methyltransferases"/>
    <property type="match status" value="1"/>
</dbReference>
<protein>
    <submittedName>
        <fullName evidence="1">Methionine biosynthesis protein MetW</fullName>
    </submittedName>
</protein>
<dbReference type="AlphaFoldDB" id="A0A1I4RSY3"/>
<reference evidence="1 2" key="1">
    <citation type="submission" date="2017-12" db="EMBL/GenBank/DDBJ databases">
        <title>Anaerobic carbon monoxide metabolism by Pleomorphomonas carboxyditropha sp. nov., a new mesophilic hydrogenogenic carboxidotroph.</title>
        <authorList>
            <person name="Esquivel-Elizondo S."/>
            <person name="Krajmalnik-Brown R."/>
        </authorList>
    </citation>
    <scope>NUCLEOTIDE SEQUENCE [LARGE SCALE GENOMIC DNA]</scope>
    <source>
        <strain evidence="1 2">R5-392</strain>
    </source>
</reference>
<dbReference type="InterPro" id="IPR010743">
    <property type="entry name" value="Methionine_synth_MetW"/>
</dbReference>
<keyword evidence="2" id="KW-1185">Reference proteome</keyword>
<dbReference type="EMBL" id="PJNW01000014">
    <property type="protein sequence ID" value="PKR88078.1"/>
    <property type="molecule type" value="Genomic_DNA"/>
</dbReference>
<name>A0A1I4RSY3_9HYPH</name>
<evidence type="ECO:0000313" key="2">
    <source>
        <dbReference type="Proteomes" id="UP000233491"/>
    </source>
</evidence>
<dbReference type="PANTHER" id="PTHR43861:SF1">
    <property type="entry name" value="TRANS-ACONITATE 2-METHYLTRANSFERASE"/>
    <property type="match status" value="1"/>
</dbReference>
<dbReference type="NCBIfam" id="TIGR02081">
    <property type="entry name" value="metW"/>
    <property type="match status" value="1"/>
</dbReference>
<dbReference type="PANTHER" id="PTHR43861">
    <property type="entry name" value="TRANS-ACONITATE 2-METHYLTRANSFERASE-RELATED"/>
    <property type="match status" value="1"/>
</dbReference>
<dbReference type="CDD" id="cd02440">
    <property type="entry name" value="AdoMet_MTases"/>
    <property type="match status" value="1"/>
</dbReference>
<organism evidence="1 2">
    <name type="scientific">Pleomorphomonas diazotrophica</name>
    <dbReference type="NCBI Taxonomy" id="1166257"/>
    <lineage>
        <taxon>Bacteria</taxon>
        <taxon>Pseudomonadati</taxon>
        <taxon>Pseudomonadota</taxon>
        <taxon>Alphaproteobacteria</taxon>
        <taxon>Hyphomicrobiales</taxon>
        <taxon>Pleomorphomonadaceae</taxon>
        <taxon>Pleomorphomonas</taxon>
    </lineage>
</organism>
<evidence type="ECO:0000313" key="1">
    <source>
        <dbReference type="EMBL" id="PKR88078.1"/>
    </source>
</evidence>
<accession>A0A1I4RSY3</accession>
<gene>
    <name evidence="1" type="primary">metW</name>
    <name evidence="1" type="ORF">CXZ10_16620</name>
</gene>
<sequence length="211" mass="23458">MTDLADLTSDVRIDLKLIAGLIEPGSRVLDIGCGDGALLELLERTRGVDARGIEISQEGVNAAVGRGLSVIQGDADSDLVQYPDQSFDYVVLSHTIQATRNARRVLEEMLRIGRRVVVSLPNFGHLDVRFRLMFLGRMPVSKRLPYSWYDTPNIHFCTIRDFVELARDVGARVDQAIVLDGAGKRLPFSLPWIVWNLLGAQAVFLLSRDGR</sequence>
<dbReference type="Proteomes" id="UP000233491">
    <property type="component" value="Unassembled WGS sequence"/>
</dbReference>
<dbReference type="InterPro" id="IPR029063">
    <property type="entry name" value="SAM-dependent_MTases_sf"/>
</dbReference>
<dbReference type="Pfam" id="PF07021">
    <property type="entry name" value="MetW"/>
    <property type="match status" value="1"/>
</dbReference>
<comment type="caution">
    <text evidence="1">The sequence shown here is derived from an EMBL/GenBank/DDBJ whole genome shotgun (WGS) entry which is preliminary data.</text>
</comment>
<proteinExistence type="predicted"/>
<dbReference type="RefSeq" id="WP_101290480.1">
    <property type="nucleotide sequence ID" value="NZ_FOUQ01000002.1"/>
</dbReference>